<keyword evidence="3" id="KW-1185">Reference proteome</keyword>
<organism evidence="2 3">
    <name type="scientific">Komagataeibacter saccharivorans</name>
    <dbReference type="NCBI Taxonomy" id="265959"/>
    <lineage>
        <taxon>Bacteria</taxon>
        <taxon>Pseudomonadati</taxon>
        <taxon>Pseudomonadota</taxon>
        <taxon>Alphaproteobacteria</taxon>
        <taxon>Acetobacterales</taxon>
        <taxon>Acetobacteraceae</taxon>
        <taxon>Komagataeibacter</taxon>
    </lineage>
</organism>
<dbReference type="EMBL" id="CP023036">
    <property type="protein sequence ID" value="AXY22707.1"/>
    <property type="molecule type" value="Genomic_DNA"/>
</dbReference>
<evidence type="ECO:0000313" key="2">
    <source>
        <dbReference type="EMBL" id="AXY22707.1"/>
    </source>
</evidence>
<name>A0A347WCW4_9PROT</name>
<feature type="region of interest" description="Disordered" evidence="1">
    <location>
        <begin position="179"/>
        <end position="222"/>
    </location>
</feature>
<dbReference type="OrthoDB" id="7283282at2"/>
<accession>A0A347WCW4</accession>
<dbReference type="KEGG" id="ksc:CD178_01946"/>
<evidence type="ECO:0000313" key="3">
    <source>
        <dbReference type="Proteomes" id="UP000264120"/>
    </source>
</evidence>
<feature type="region of interest" description="Disordered" evidence="1">
    <location>
        <begin position="1"/>
        <end position="81"/>
    </location>
</feature>
<protein>
    <submittedName>
        <fullName evidence="2">Uncharacterized protein</fullName>
    </submittedName>
</protein>
<reference evidence="2 3" key="1">
    <citation type="submission" date="2017-08" db="EMBL/GenBank/DDBJ databases">
        <title>Complete genome sequence of Gluconacetobacter saccharivorans CV1 isolated from Fermented Vinegar.</title>
        <authorList>
            <person name="Kim S.-Y."/>
        </authorList>
    </citation>
    <scope>NUCLEOTIDE SEQUENCE [LARGE SCALE GENOMIC DNA]</scope>
    <source>
        <strain evidence="2 3">CV1</strain>
    </source>
</reference>
<sequence>MSSYNDFLSFPKEEDQNSHREEVNESAFRQALERLGKGKPAPRNAGGGNKPAQAKQRPPRQADPTQRRRKFVQDGEVRVEHQSLVTGRATPRVMHAQQEDRSETDHLRHKVQFELKLREQAELRLSEAQAQIRSLTTRIGHADVIAAEHKEKLATRDAEMLALRAELYTAREEIAQLREELSRQKSRQRTAEARPAPTPAPAPAMTQETEQDEPEPVKWWLR</sequence>
<feature type="compositionally biased region" description="Basic and acidic residues" evidence="1">
    <location>
        <begin position="11"/>
        <end position="23"/>
    </location>
</feature>
<dbReference type="GeneID" id="98313079"/>
<proteinExistence type="predicted"/>
<dbReference type="RefSeq" id="WP_110546430.1">
    <property type="nucleotide sequence ID" value="NZ_CP023036.1"/>
</dbReference>
<dbReference type="AlphaFoldDB" id="A0A347WCW4"/>
<evidence type="ECO:0000256" key="1">
    <source>
        <dbReference type="SAM" id="MobiDB-lite"/>
    </source>
</evidence>
<feature type="compositionally biased region" description="Basic and acidic residues" evidence="1">
    <location>
        <begin position="71"/>
        <end position="81"/>
    </location>
</feature>
<dbReference type="Proteomes" id="UP000264120">
    <property type="component" value="Chromosome"/>
</dbReference>
<gene>
    <name evidence="2" type="ORF">CD178_01946</name>
</gene>